<feature type="chain" id="PRO_5034979601" evidence="1">
    <location>
        <begin position="23"/>
        <end position="177"/>
    </location>
</feature>
<proteinExistence type="predicted"/>
<dbReference type="Pfam" id="PF16850">
    <property type="entry name" value="Inhibitor_I66"/>
    <property type="match status" value="1"/>
</dbReference>
<name>A0A8H5H809_9AGAR</name>
<evidence type="ECO:0000256" key="1">
    <source>
        <dbReference type="SAM" id="SignalP"/>
    </source>
</evidence>
<reference evidence="2 3" key="1">
    <citation type="journal article" date="2020" name="ISME J.">
        <title>Uncovering the hidden diversity of litter-decomposition mechanisms in mushroom-forming fungi.</title>
        <authorList>
            <person name="Floudas D."/>
            <person name="Bentzer J."/>
            <person name="Ahren D."/>
            <person name="Johansson T."/>
            <person name="Persson P."/>
            <person name="Tunlid A."/>
        </authorList>
    </citation>
    <scope>NUCLEOTIDE SEQUENCE [LARGE SCALE GENOMIC DNA]</scope>
    <source>
        <strain evidence="2 3">CBS 406.79</strain>
    </source>
</reference>
<keyword evidence="3" id="KW-1185">Reference proteome</keyword>
<accession>A0A8H5H809</accession>
<dbReference type="OrthoDB" id="3439489at2759"/>
<dbReference type="EMBL" id="JAACJN010000076">
    <property type="protein sequence ID" value="KAF5378424.1"/>
    <property type="molecule type" value="Genomic_DNA"/>
</dbReference>
<organism evidence="2 3">
    <name type="scientific">Collybiopsis confluens</name>
    <dbReference type="NCBI Taxonomy" id="2823264"/>
    <lineage>
        <taxon>Eukaryota</taxon>
        <taxon>Fungi</taxon>
        <taxon>Dikarya</taxon>
        <taxon>Basidiomycota</taxon>
        <taxon>Agaricomycotina</taxon>
        <taxon>Agaricomycetes</taxon>
        <taxon>Agaricomycetidae</taxon>
        <taxon>Agaricales</taxon>
        <taxon>Marasmiineae</taxon>
        <taxon>Omphalotaceae</taxon>
        <taxon>Collybiopsis</taxon>
    </lineage>
</organism>
<evidence type="ECO:0000313" key="2">
    <source>
        <dbReference type="EMBL" id="KAF5378424.1"/>
    </source>
</evidence>
<sequence length="177" mass="19522">MTFTRPLVLYIVFVAAVFQLDTASIMSTLTAGPHFIRNSVYPISRAHIEDKSLRPKGVFTLREGSEERAWHIKPAGIHGSFFSNDGAPTGTKGEGNKQVLFAFLDGETPTAWKTERVASAGKDSYVIRDLHGKFWVSIPPQPGTPGLEYQIEVKTLILNPVDPPVYPPEAIFEIVKA</sequence>
<feature type="signal peptide" evidence="1">
    <location>
        <begin position="1"/>
        <end position="22"/>
    </location>
</feature>
<dbReference type="Gene3D" id="2.80.10.50">
    <property type="match status" value="1"/>
</dbReference>
<dbReference type="InterPro" id="IPR031755">
    <property type="entry name" value="Inhibitor_I66"/>
</dbReference>
<dbReference type="Proteomes" id="UP000518752">
    <property type="component" value="Unassembled WGS sequence"/>
</dbReference>
<keyword evidence="1" id="KW-0732">Signal</keyword>
<dbReference type="GO" id="GO:0004867">
    <property type="term" value="F:serine-type endopeptidase inhibitor activity"/>
    <property type="evidence" value="ECO:0007669"/>
    <property type="project" value="InterPro"/>
</dbReference>
<protein>
    <submittedName>
        <fullName evidence="2">Uncharacterized protein</fullName>
    </submittedName>
</protein>
<evidence type="ECO:0000313" key="3">
    <source>
        <dbReference type="Proteomes" id="UP000518752"/>
    </source>
</evidence>
<gene>
    <name evidence="2" type="ORF">D9757_011158</name>
</gene>
<comment type="caution">
    <text evidence="2">The sequence shown here is derived from an EMBL/GenBank/DDBJ whole genome shotgun (WGS) entry which is preliminary data.</text>
</comment>
<dbReference type="AlphaFoldDB" id="A0A8H5H809"/>